<comment type="caution">
    <text evidence="3">The sequence shown here is derived from an EMBL/GenBank/DDBJ whole genome shotgun (WGS) entry which is preliminary data.</text>
</comment>
<feature type="chain" id="PRO_5035720355" evidence="2">
    <location>
        <begin position="29"/>
        <end position="168"/>
    </location>
</feature>
<accession>A0A8T0V7D1</accession>
<organism evidence="3 4">
    <name type="scientific">Panicum virgatum</name>
    <name type="common">Blackwell switchgrass</name>
    <dbReference type="NCBI Taxonomy" id="38727"/>
    <lineage>
        <taxon>Eukaryota</taxon>
        <taxon>Viridiplantae</taxon>
        <taxon>Streptophyta</taxon>
        <taxon>Embryophyta</taxon>
        <taxon>Tracheophyta</taxon>
        <taxon>Spermatophyta</taxon>
        <taxon>Magnoliopsida</taxon>
        <taxon>Liliopsida</taxon>
        <taxon>Poales</taxon>
        <taxon>Poaceae</taxon>
        <taxon>PACMAD clade</taxon>
        <taxon>Panicoideae</taxon>
        <taxon>Panicodae</taxon>
        <taxon>Paniceae</taxon>
        <taxon>Panicinae</taxon>
        <taxon>Panicum</taxon>
        <taxon>Panicum sect. Hiantes</taxon>
    </lineage>
</organism>
<protein>
    <submittedName>
        <fullName evidence="3">Uncharacterized protein</fullName>
    </submittedName>
</protein>
<proteinExistence type="predicted"/>
<evidence type="ECO:0000256" key="2">
    <source>
        <dbReference type="SAM" id="SignalP"/>
    </source>
</evidence>
<evidence type="ECO:0000256" key="1">
    <source>
        <dbReference type="SAM" id="MobiDB-lite"/>
    </source>
</evidence>
<sequence>MLMGESERRGKKVMSCLLTLSFLPCVLHFPCRSPSPPSLSPFLFTIPPISSAGSLERSIGRPVARAQSSPISSSHRPDCSQPEPEPGRIDIQLHLPKSVGSIHGATAAGQPAGDGRRHLQLQALLHAPRLWNRHHLQEYMIISSRLTKSPQAPRCGRERHLPLTAQRC</sequence>
<reference evidence="3" key="1">
    <citation type="submission" date="2020-05" db="EMBL/GenBank/DDBJ databases">
        <title>WGS assembly of Panicum virgatum.</title>
        <authorList>
            <person name="Lovell J.T."/>
            <person name="Jenkins J."/>
            <person name="Shu S."/>
            <person name="Juenger T.E."/>
            <person name="Schmutz J."/>
        </authorList>
    </citation>
    <scope>NUCLEOTIDE SEQUENCE</scope>
    <source>
        <strain evidence="3">AP13</strain>
    </source>
</reference>
<dbReference type="EMBL" id="CM029041">
    <property type="protein sequence ID" value="KAG2631120.1"/>
    <property type="molecule type" value="Genomic_DNA"/>
</dbReference>
<name>A0A8T0V7D1_PANVG</name>
<evidence type="ECO:0000313" key="3">
    <source>
        <dbReference type="EMBL" id="KAG2631120.1"/>
    </source>
</evidence>
<dbReference type="AlphaFoldDB" id="A0A8T0V7D1"/>
<keyword evidence="4" id="KW-1185">Reference proteome</keyword>
<evidence type="ECO:0000313" key="4">
    <source>
        <dbReference type="Proteomes" id="UP000823388"/>
    </source>
</evidence>
<keyword evidence="2" id="KW-0732">Signal</keyword>
<dbReference type="Proteomes" id="UP000823388">
    <property type="component" value="Chromosome 3K"/>
</dbReference>
<feature type="region of interest" description="Disordered" evidence="1">
    <location>
        <begin position="53"/>
        <end position="85"/>
    </location>
</feature>
<gene>
    <name evidence="3" type="ORF">PVAP13_3KG574550</name>
</gene>
<feature type="signal peptide" evidence="2">
    <location>
        <begin position="1"/>
        <end position="28"/>
    </location>
</feature>